<sequence length="75" mass="8152">MEETAQCDVIVVMCGQQSAGQVSPSISRYFSAPYWCVSTEPNPDLYVWPAPLGMARGRDPGCMSVSRWGPGSSHE</sequence>
<evidence type="ECO:0000313" key="2">
    <source>
        <dbReference type="Proteomes" id="UP000324222"/>
    </source>
</evidence>
<proteinExistence type="predicted"/>
<accession>A0A5B7F3H0</accession>
<reference evidence="1 2" key="1">
    <citation type="submission" date="2019-05" db="EMBL/GenBank/DDBJ databases">
        <title>Another draft genome of Portunus trituberculatus and its Hox gene families provides insights of decapod evolution.</title>
        <authorList>
            <person name="Jeong J.-H."/>
            <person name="Song I."/>
            <person name="Kim S."/>
            <person name="Choi T."/>
            <person name="Kim D."/>
            <person name="Ryu S."/>
            <person name="Kim W."/>
        </authorList>
    </citation>
    <scope>NUCLEOTIDE SEQUENCE [LARGE SCALE GENOMIC DNA]</scope>
    <source>
        <tissue evidence="1">Muscle</tissue>
    </source>
</reference>
<evidence type="ECO:0000313" key="1">
    <source>
        <dbReference type="EMBL" id="MPC39789.1"/>
    </source>
</evidence>
<keyword evidence="2" id="KW-1185">Reference proteome</keyword>
<organism evidence="1 2">
    <name type="scientific">Portunus trituberculatus</name>
    <name type="common">Swimming crab</name>
    <name type="synonym">Neptunus trituberculatus</name>
    <dbReference type="NCBI Taxonomy" id="210409"/>
    <lineage>
        <taxon>Eukaryota</taxon>
        <taxon>Metazoa</taxon>
        <taxon>Ecdysozoa</taxon>
        <taxon>Arthropoda</taxon>
        <taxon>Crustacea</taxon>
        <taxon>Multicrustacea</taxon>
        <taxon>Malacostraca</taxon>
        <taxon>Eumalacostraca</taxon>
        <taxon>Eucarida</taxon>
        <taxon>Decapoda</taxon>
        <taxon>Pleocyemata</taxon>
        <taxon>Brachyura</taxon>
        <taxon>Eubrachyura</taxon>
        <taxon>Portunoidea</taxon>
        <taxon>Portunidae</taxon>
        <taxon>Portuninae</taxon>
        <taxon>Portunus</taxon>
    </lineage>
</organism>
<protein>
    <submittedName>
        <fullName evidence="1">Uncharacterized protein</fullName>
    </submittedName>
</protein>
<comment type="caution">
    <text evidence="1">The sequence shown here is derived from an EMBL/GenBank/DDBJ whole genome shotgun (WGS) entry which is preliminary data.</text>
</comment>
<dbReference type="EMBL" id="VSRR010004480">
    <property type="protein sequence ID" value="MPC39789.1"/>
    <property type="molecule type" value="Genomic_DNA"/>
</dbReference>
<dbReference type="AlphaFoldDB" id="A0A5B7F3H0"/>
<name>A0A5B7F3H0_PORTR</name>
<gene>
    <name evidence="1" type="ORF">E2C01_033337</name>
</gene>
<dbReference type="Proteomes" id="UP000324222">
    <property type="component" value="Unassembled WGS sequence"/>
</dbReference>